<proteinExistence type="predicted"/>
<dbReference type="Gene3D" id="3.10.20.90">
    <property type="entry name" value="Phosphatidylinositol 3-kinase Catalytic Subunit, Chain A, domain 1"/>
    <property type="match status" value="1"/>
</dbReference>
<gene>
    <name evidence="2" type="ORF">Adt_37627</name>
</gene>
<keyword evidence="3" id="KW-1185">Reference proteome</keyword>
<dbReference type="CDD" id="cd01763">
    <property type="entry name" value="Ubl_SUMO_like"/>
    <property type="match status" value="1"/>
</dbReference>
<evidence type="ECO:0000259" key="1">
    <source>
        <dbReference type="PROSITE" id="PS50053"/>
    </source>
</evidence>
<dbReference type="PANTHER" id="PTHR10562">
    <property type="entry name" value="SMALL UBIQUITIN-RELATED MODIFIER"/>
    <property type="match status" value="1"/>
</dbReference>
<reference evidence="3" key="1">
    <citation type="submission" date="2024-07" db="EMBL/GenBank/DDBJ databases">
        <title>Two chromosome-level genome assemblies of Korean endemic species Abeliophyllum distichum and Forsythia ovata (Oleaceae).</title>
        <authorList>
            <person name="Jang H."/>
        </authorList>
    </citation>
    <scope>NUCLEOTIDE SEQUENCE [LARGE SCALE GENOMIC DNA]</scope>
</reference>
<dbReference type="Proteomes" id="UP001604336">
    <property type="component" value="Unassembled WGS sequence"/>
</dbReference>
<evidence type="ECO:0000313" key="3">
    <source>
        <dbReference type="Proteomes" id="UP001604336"/>
    </source>
</evidence>
<dbReference type="EMBL" id="JBFOLK010000012">
    <property type="protein sequence ID" value="KAL2469491.1"/>
    <property type="molecule type" value="Genomic_DNA"/>
</dbReference>
<dbReference type="InterPro" id="IPR000626">
    <property type="entry name" value="Ubiquitin-like_dom"/>
</dbReference>
<organism evidence="2 3">
    <name type="scientific">Abeliophyllum distichum</name>
    <dbReference type="NCBI Taxonomy" id="126358"/>
    <lineage>
        <taxon>Eukaryota</taxon>
        <taxon>Viridiplantae</taxon>
        <taxon>Streptophyta</taxon>
        <taxon>Embryophyta</taxon>
        <taxon>Tracheophyta</taxon>
        <taxon>Spermatophyta</taxon>
        <taxon>Magnoliopsida</taxon>
        <taxon>eudicotyledons</taxon>
        <taxon>Gunneridae</taxon>
        <taxon>Pentapetalae</taxon>
        <taxon>asterids</taxon>
        <taxon>lamiids</taxon>
        <taxon>Lamiales</taxon>
        <taxon>Oleaceae</taxon>
        <taxon>Forsythieae</taxon>
        <taxon>Abeliophyllum</taxon>
    </lineage>
</organism>
<accession>A0ABD1PZX6</accession>
<sequence>MAIGSKAKRSLGTPNLHPKIMLCMKSQDGDEVHYRVRRDRKVQSLLMAYCKEKNFEYKAMVFVYDGRKLPVRRTPDEIGMEDEDCIDVFMHQSGGGYLASTFE</sequence>
<feature type="domain" description="Ubiquitin-like" evidence="1">
    <location>
        <begin position="20"/>
        <end position="95"/>
    </location>
</feature>
<evidence type="ECO:0000313" key="2">
    <source>
        <dbReference type="EMBL" id="KAL2469491.1"/>
    </source>
</evidence>
<dbReference type="SUPFAM" id="SSF54236">
    <property type="entry name" value="Ubiquitin-like"/>
    <property type="match status" value="1"/>
</dbReference>
<dbReference type="InterPro" id="IPR022617">
    <property type="entry name" value="Rad60/SUMO-like_dom"/>
</dbReference>
<protein>
    <submittedName>
        <fullName evidence="2">Small ubiquitin-related modifier 2</fullName>
    </submittedName>
</protein>
<dbReference type="PROSITE" id="PS50053">
    <property type="entry name" value="UBIQUITIN_2"/>
    <property type="match status" value="1"/>
</dbReference>
<comment type="caution">
    <text evidence="2">The sequence shown here is derived from an EMBL/GenBank/DDBJ whole genome shotgun (WGS) entry which is preliminary data.</text>
</comment>
<name>A0ABD1PZX6_9LAMI</name>
<dbReference type="Pfam" id="PF11976">
    <property type="entry name" value="Rad60-SLD"/>
    <property type="match status" value="1"/>
</dbReference>
<dbReference type="AlphaFoldDB" id="A0ABD1PZX6"/>
<dbReference type="InterPro" id="IPR029071">
    <property type="entry name" value="Ubiquitin-like_domsf"/>
</dbReference>